<dbReference type="InterPro" id="IPR013087">
    <property type="entry name" value="Znf_C2H2_type"/>
</dbReference>
<organism evidence="2 3">
    <name type="scientific">Olea europaea subsp. europaea</name>
    <dbReference type="NCBI Taxonomy" id="158383"/>
    <lineage>
        <taxon>Eukaryota</taxon>
        <taxon>Viridiplantae</taxon>
        <taxon>Streptophyta</taxon>
        <taxon>Embryophyta</taxon>
        <taxon>Tracheophyta</taxon>
        <taxon>Spermatophyta</taxon>
        <taxon>Magnoliopsida</taxon>
        <taxon>eudicotyledons</taxon>
        <taxon>Gunneridae</taxon>
        <taxon>Pentapetalae</taxon>
        <taxon>asterids</taxon>
        <taxon>lamiids</taxon>
        <taxon>Lamiales</taxon>
        <taxon>Oleaceae</taxon>
        <taxon>Oleeae</taxon>
        <taxon>Olea</taxon>
    </lineage>
</organism>
<gene>
    <name evidence="2" type="ORF">OLEA9_A038484</name>
</gene>
<name>A0A8S0VP15_OLEEU</name>
<dbReference type="OrthoDB" id="2433005at2759"/>
<protein>
    <recommendedName>
        <fullName evidence="1">C2H2-type domain-containing protein</fullName>
    </recommendedName>
</protein>
<dbReference type="PROSITE" id="PS00028">
    <property type="entry name" value="ZINC_FINGER_C2H2_1"/>
    <property type="match status" value="1"/>
</dbReference>
<feature type="domain" description="C2H2-type" evidence="1">
    <location>
        <begin position="28"/>
        <end position="51"/>
    </location>
</feature>
<evidence type="ECO:0000313" key="3">
    <source>
        <dbReference type="Proteomes" id="UP000594638"/>
    </source>
</evidence>
<dbReference type="Gramene" id="OE9A038484T1">
    <property type="protein sequence ID" value="OE9A038484C1"/>
    <property type="gene ID" value="OE9A038484"/>
</dbReference>
<dbReference type="EMBL" id="CACTIH010009714">
    <property type="protein sequence ID" value="CAA3032834.1"/>
    <property type="molecule type" value="Genomic_DNA"/>
</dbReference>
<proteinExistence type="predicted"/>
<feature type="non-terminal residue" evidence="2">
    <location>
        <position position="1"/>
    </location>
</feature>
<accession>A0A8S0VP15</accession>
<comment type="caution">
    <text evidence="2">The sequence shown here is derived from an EMBL/GenBank/DDBJ whole genome shotgun (WGS) entry which is preliminary data.</text>
</comment>
<sequence length="135" mass="14897">MFHGVGILRQSRMTGTASQSKLSCCKRCCPTCGLYFASQVAMLKHMKKGLHSEAAGTQEQTLDEPRRSARIIARRQGEVLAEIEGDADNLAVVEWLPQESVTVSARAKRACARNAIRWWAECRLNEASVNIVAAH</sequence>
<dbReference type="AlphaFoldDB" id="A0A8S0VP15"/>
<reference evidence="2 3" key="1">
    <citation type="submission" date="2019-12" db="EMBL/GenBank/DDBJ databases">
        <authorList>
            <person name="Alioto T."/>
            <person name="Alioto T."/>
            <person name="Gomez Garrido J."/>
        </authorList>
    </citation>
    <scope>NUCLEOTIDE SEQUENCE [LARGE SCALE GENOMIC DNA]</scope>
</reference>
<evidence type="ECO:0000259" key="1">
    <source>
        <dbReference type="PROSITE" id="PS00028"/>
    </source>
</evidence>
<evidence type="ECO:0000313" key="2">
    <source>
        <dbReference type="EMBL" id="CAA3032834.1"/>
    </source>
</evidence>
<dbReference type="Proteomes" id="UP000594638">
    <property type="component" value="Unassembled WGS sequence"/>
</dbReference>
<keyword evidence="3" id="KW-1185">Reference proteome</keyword>